<dbReference type="InterPro" id="IPR042529">
    <property type="entry name" value="IF_2B-like_C"/>
</dbReference>
<organism evidence="5 6">
    <name type="scientific">Ramalina farinacea</name>
    <dbReference type="NCBI Taxonomy" id="258253"/>
    <lineage>
        <taxon>Eukaryota</taxon>
        <taxon>Fungi</taxon>
        <taxon>Dikarya</taxon>
        <taxon>Ascomycota</taxon>
        <taxon>Pezizomycotina</taxon>
        <taxon>Lecanoromycetes</taxon>
        <taxon>OSLEUM clade</taxon>
        <taxon>Lecanoromycetidae</taxon>
        <taxon>Lecanorales</taxon>
        <taxon>Lecanorineae</taxon>
        <taxon>Ramalinaceae</taxon>
        <taxon>Ramalina</taxon>
    </lineage>
</organism>
<proteinExistence type="inferred from homology"/>
<evidence type="ECO:0000256" key="2">
    <source>
        <dbReference type="ARBA" id="ARBA00023167"/>
    </source>
</evidence>
<dbReference type="GO" id="GO:0005737">
    <property type="term" value="C:cytoplasm"/>
    <property type="evidence" value="ECO:0007669"/>
    <property type="project" value="UniProtKB-SubCell"/>
</dbReference>
<dbReference type="InterPro" id="IPR011559">
    <property type="entry name" value="Initiation_fac_2B_a/b/d"/>
</dbReference>
<dbReference type="Proteomes" id="UP001161017">
    <property type="component" value="Unassembled WGS sequence"/>
</dbReference>
<dbReference type="GO" id="GO:0019509">
    <property type="term" value="P:L-methionine salvage from methylthioadenosine"/>
    <property type="evidence" value="ECO:0007669"/>
    <property type="project" value="UniProtKB-UniRule"/>
</dbReference>
<comment type="catalytic activity">
    <reaction evidence="4">
        <text>5-(methylsulfanyl)-alpha-D-ribose 1-phosphate = 5-(methylsulfanyl)-D-ribulose 1-phosphate</text>
        <dbReference type="Rhea" id="RHEA:19989"/>
        <dbReference type="ChEBI" id="CHEBI:58533"/>
        <dbReference type="ChEBI" id="CHEBI:58548"/>
        <dbReference type="EC" id="5.3.1.23"/>
    </reaction>
</comment>
<evidence type="ECO:0000313" key="6">
    <source>
        <dbReference type="Proteomes" id="UP001161017"/>
    </source>
</evidence>
<dbReference type="PANTHER" id="PTHR43475">
    <property type="entry name" value="METHYLTHIORIBOSE-1-PHOSPHATE ISOMERASE"/>
    <property type="match status" value="1"/>
</dbReference>
<evidence type="ECO:0000256" key="1">
    <source>
        <dbReference type="ARBA" id="ARBA00022605"/>
    </source>
</evidence>
<gene>
    <name evidence="4 5" type="primary">MRI1</name>
    <name evidence="5" type="ORF">OHK93_002355</name>
</gene>
<evidence type="ECO:0000313" key="5">
    <source>
        <dbReference type="EMBL" id="MDI1491148.1"/>
    </source>
</evidence>
<keyword evidence="3 4" id="KW-0413">Isomerase</keyword>
<sequence length="433" mass="46418">MVLQAIKYSRGSLEILDQLRLPHEEIFVQIRNPQDGWNAIKSMQVRGAPAIAIVAALSLAVCLSAPEYPRHDSSYASVADFLSLSLKYLVTSRPTAVNLLDAAKKLERVTRDAQMQSGSTDASVVDAYVDAAEAMLVNDVKDNESIGRCGADWIQQYCGREGSLGKLSVLTHCNTGSLATAGFGTALGVVRSLNARGALRKAFYTETRPYNQGARLTGFELIHDGIDAELITDSMAAALFSLSKESDNIACVVVGADRVAANGDTANKIGTYSLAILAKWHGIKFLVAAPRTTIDLNTRSGADIKIEQRSMQEVTTLKGPQITRASDASLSYGSAVEIGTAAAQSKAWNPSFDVTPAALIDGIITEKGVVEQGGDGAFHFDSLFDSGLKARAININGVTESEKSWQKILEMKADDIPSWDKWLVDNAQSTISL</sequence>
<dbReference type="PANTHER" id="PTHR43475:SF1">
    <property type="entry name" value="METHYLTHIORIBOSE-1-PHOSPHATE ISOMERASE"/>
    <property type="match status" value="1"/>
</dbReference>
<comment type="function">
    <text evidence="4">Catalyzes the interconversion of methylthioribose-1-phosphate (MTR-1-P) into methylthioribulose-1-phosphate (MTRu-1-P).</text>
</comment>
<dbReference type="InterPro" id="IPR027363">
    <property type="entry name" value="M1Pi_N"/>
</dbReference>
<dbReference type="Gene3D" id="3.40.50.10470">
    <property type="entry name" value="Translation initiation factor eif-2b, domain 2"/>
    <property type="match status" value="1"/>
</dbReference>
<evidence type="ECO:0000256" key="4">
    <source>
        <dbReference type="HAMAP-Rule" id="MF_03119"/>
    </source>
</evidence>
<dbReference type="AlphaFoldDB" id="A0AA43TX30"/>
<dbReference type="NCBIfam" id="TIGR00512">
    <property type="entry name" value="salvage_mtnA"/>
    <property type="match status" value="1"/>
</dbReference>
<comment type="pathway">
    <text evidence="4">Amino-acid biosynthesis; L-methionine biosynthesis via salvage pathway; L-methionine from S-methyl-5-thio-alpha-D-ribose 1-phosphate: step 1/6.</text>
</comment>
<comment type="similarity">
    <text evidence="4">Belongs to the eIF-2B alpha/beta/delta subunits family. MtnA subfamily.</text>
</comment>
<protein>
    <recommendedName>
        <fullName evidence="4">Methylthioribose-1-phosphate isomerase</fullName>
        <shortName evidence="4">M1Pi</shortName>
        <shortName evidence="4">MTR-1-P isomerase</shortName>
        <ecNumber evidence="4">5.3.1.23</ecNumber>
    </recommendedName>
    <alternativeName>
        <fullName evidence="4">S-methyl-5-thioribose-1-phosphate isomerase</fullName>
    </alternativeName>
    <alternativeName>
        <fullName evidence="4">Translation initiation factor eIF-2B subunit alpha/beta/delta-like protein</fullName>
    </alternativeName>
</protein>
<keyword evidence="4" id="KW-0963">Cytoplasm</keyword>
<reference evidence="5" key="1">
    <citation type="journal article" date="2023" name="Genome Biol. Evol.">
        <title>First Whole Genome Sequence and Flow Cytometry Genome Size Data for the Lichen-Forming Fungus Ramalina farinacea (Ascomycota).</title>
        <authorList>
            <person name="Llewellyn T."/>
            <person name="Mian S."/>
            <person name="Hill R."/>
            <person name="Leitch I.J."/>
            <person name="Gaya E."/>
        </authorList>
    </citation>
    <scope>NUCLEOTIDE SEQUENCE</scope>
    <source>
        <strain evidence="5">LIQ254RAFAR</strain>
    </source>
</reference>
<dbReference type="EC" id="5.3.1.23" evidence="4"/>
<dbReference type="EMBL" id="JAPUFD010000013">
    <property type="protein sequence ID" value="MDI1491148.1"/>
    <property type="molecule type" value="Genomic_DNA"/>
</dbReference>
<dbReference type="SUPFAM" id="SSF100950">
    <property type="entry name" value="NagB/RpiA/CoA transferase-like"/>
    <property type="match status" value="1"/>
</dbReference>
<keyword evidence="2 4" id="KW-0486">Methionine biosynthesis</keyword>
<dbReference type="FunFam" id="1.20.120.420:FF:000003">
    <property type="entry name" value="Methylthioribose-1-phosphate isomerase"/>
    <property type="match status" value="1"/>
</dbReference>
<dbReference type="InterPro" id="IPR005251">
    <property type="entry name" value="IF-M1Pi"/>
</dbReference>
<feature type="site" description="Transition state stabilizer" evidence="4">
    <location>
        <position position="173"/>
    </location>
</feature>
<dbReference type="InterPro" id="IPR037171">
    <property type="entry name" value="NagB/RpiA_transferase-like"/>
</dbReference>
<feature type="active site" description="Proton donor" evidence="4">
    <location>
        <position position="257"/>
    </location>
</feature>
<keyword evidence="1 4" id="KW-0028">Amino-acid biosynthesis</keyword>
<accession>A0AA43TX30</accession>
<dbReference type="NCBIfam" id="TIGR00524">
    <property type="entry name" value="eIF-2B_rel"/>
    <property type="match status" value="1"/>
</dbReference>
<keyword evidence="4" id="KW-0539">Nucleus</keyword>
<dbReference type="FunFam" id="3.40.50.10470:FF:000006">
    <property type="entry name" value="Methylthioribose-1-phosphate isomerase"/>
    <property type="match status" value="1"/>
</dbReference>
<name>A0AA43TX30_9LECA</name>
<comment type="subcellular location">
    <subcellularLocation>
        <location evidence="4">Cytoplasm</location>
    </subcellularLocation>
    <subcellularLocation>
        <location evidence="4">Nucleus</location>
    </subcellularLocation>
</comment>
<dbReference type="GO" id="GO:0046523">
    <property type="term" value="F:S-methyl-5-thioribose-1-phosphate isomerase activity"/>
    <property type="evidence" value="ECO:0007669"/>
    <property type="project" value="UniProtKB-UniRule"/>
</dbReference>
<keyword evidence="6" id="KW-1185">Reference proteome</keyword>
<dbReference type="GO" id="GO:0005634">
    <property type="term" value="C:nucleus"/>
    <property type="evidence" value="ECO:0007669"/>
    <property type="project" value="UniProtKB-SubCell"/>
</dbReference>
<dbReference type="InterPro" id="IPR000649">
    <property type="entry name" value="IF-2B-related"/>
</dbReference>
<dbReference type="Gene3D" id="1.20.120.420">
    <property type="entry name" value="translation initiation factor eif-2b, domain 1"/>
    <property type="match status" value="1"/>
</dbReference>
<dbReference type="HAMAP" id="MF_01678">
    <property type="entry name" value="Salvage_MtnA"/>
    <property type="match status" value="1"/>
</dbReference>
<dbReference type="Pfam" id="PF01008">
    <property type="entry name" value="IF-2B"/>
    <property type="match status" value="1"/>
</dbReference>
<dbReference type="NCBIfam" id="NF004326">
    <property type="entry name" value="PRK05720.1"/>
    <property type="match status" value="1"/>
</dbReference>
<comment type="caution">
    <text evidence="5">The sequence shown here is derived from an EMBL/GenBank/DDBJ whole genome shotgun (WGS) entry which is preliminary data.</text>
</comment>
<evidence type="ECO:0000256" key="3">
    <source>
        <dbReference type="ARBA" id="ARBA00023235"/>
    </source>
</evidence>